<evidence type="ECO:0000313" key="2">
    <source>
        <dbReference type="Proteomes" id="UP001634007"/>
    </source>
</evidence>
<dbReference type="AlphaFoldDB" id="A0ABD3LAY4"/>
<proteinExistence type="predicted"/>
<organism evidence="1 2">
    <name type="scientific">Eucalyptus globulus</name>
    <name type="common">Tasmanian blue gum</name>
    <dbReference type="NCBI Taxonomy" id="34317"/>
    <lineage>
        <taxon>Eukaryota</taxon>
        <taxon>Viridiplantae</taxon>
        <taxon>Streptophyta</taxon>
        <taxon>Embryophyta</taxon>
        <taxon>Tracheophyta</taxon>
        <taxon>Spermatophyta</taxon>
        <taxon>Magnoliopsida</taxon>
        <taxon>eudicotyledons</taxon>
        <taxon>Gunneridae</taxon>
        <taxon>Pentapetalae</taxon>
        <taxon>rosids</taxon>
        <taxon>malvids</taxon>
        <taxon>Myrtales</taxon>
        <taxon>Myrtaceae</taxon>
        <taxon>Myrtoideae</taxon>
        <taxon>Eucalypteae</taxon>
        <taxon>Eucalyptus</taxon>
    </lineage>
</organism>
<comment type="caution">
    <text evidence="1">The sequence shown here is derived from an EMBL/GenBank/DDBJ whole genome shotgun (WGS) entry which is preliminary data.</text>
</comment>
<sequence>MILSSCTLLGKRSITSKQQLENLKEKIGTYPQLEQNERLKNNPLGFFNEWTVLSYSLTVLGDLMRENIDLRKKLEDLVDKYVLTPLSPKPPYSHPLYPPDMRVLTNHKLEFLDKRFGKLEEIMKEKLGA</sequence>
<reference evidence="1 2" key="1">
    <citation type="submission" date="2024-11" db="EMBL/GenBank/DDBJ databases">
        <title>Chromosome-level genome assembly of Eucalyptus globulus Labill. provides insights into its genome evolution.</title>
        <authorList>
            <person name="Li X."/>
        </authorList>
    </citation>
    <scope>NUCLEOTIDE SEQUENCE [LARGE SCALE GENOMIC DNA]</scope>
    <source>
        <strain evidence="1">CL2024</strain>
        <tissue evidence="1">Fresh tender leaves</tissue>
    </source>
</reference>
<dbReference type="EMBL" id="JBJKBG010000003">
    <property type="protein sequence ID" value="KAL3746992.1"/>
    <property type="molecule type" value="Genomic_DNA"/>
</dbReference>
<protein>
    <submittedName>
        <fullName evidence="1">Uncharacterized protein</fullName>
    </submittedName>
</protein>
<accession>A0ABD3LAY4</accession>
<evidence type="ECO:0000313" key="1">
    <source>
        <dbReference type="EMBL" id="KAL3746992.1"/>
    </source>
</evidence>
<name>A0ABD3LAY4_EUCGL</name>
<dbReference type="Proteomes" id="UP001634007">
    <property type="component" value="Unassembled WGS sequence"/>
</dbReference>
<gene>
    <name evidence="1" type="ORF">ACJRO7_015865</name>
</gene>
<keyword evidence="2" id="KW-1185">Reference proteome</keyword>